<dbReference type="STRING" id="128403.WA1_04900"/>
<evidence type="ECO:0000256" key="2">
    <source>
        <dbReference type="ARBA" id="ARBA00023239"/>
    </source>
</evidence>
<dbReference type="InterPro" id="IPR038021">
    <property type="entry name" value="Putative_hydro-lyase"/>
</dbReference>
<keyword evidence="4" id="KW-1185">Reference proteome</keyword>
<organism evidence="3 4">
    <name type="scientific">Scytonema hofmannii PCC 7110</name>
    <dbReference type="NCBI Taxonomy" id="128403"/>
    <lineage>
        <taxon>Bacteria</taxon>
        <taxon>Bacillati</taxon>
        <taxon>Cyanobacteriota</taxon>
        <taxon>Cyanophyceae</taxon>
        <taxon>Nostocales</taxon>
        <taxon>Scytonemataceae</taxon>
        <taxon>Scytonema</taxon>
    </lineage>
</organism>
<proteinExistence type="inferred from homology"/>
<accession>A0A139WZI6</accession>
<dbReference type="PANTHER" id="PTHR32022:SF10">
    <property type="entry name" value="D-GLUTAMATE CYCLASE, MITOCHONDRIAL"/>
    <property type="match status" value="1"/>
</dbReference>
<dbReference type="Pfam" id="PF07286">
    <property type="entry name" value="D-Glu_cyclase"/>
    <property type="match status" value="1"/>
</dbReference>
<gene>
    <name evidence="3" type="ORF">WA1_04900</name>
</gene>
<keyword evidence="2" id="KW-0456">Lyase</keyword>
<dbReference type="InterPro" id="IPR009906">
    <property type="entry name" value="D-Glu_cyclase"/>
</dbReference>
<evidence type="ECO:0000313" key="3">
    <source>
        <dbReference type="EMBL" id="KYC37848.1"/>
    </source>
</evidence>
<evidence type="ECO:0000256" key="1">
    <source>
        <dbReference type="ARBA" id="ARBA00007896"/>
    </source>
</evidence>
<protein>
    <recommendedName>
        <fullName evidence="5">DUF1445 domain-containing protein</fullName>
    </recommendedName>
</protein>
<dbReference type="Proteomes" id="UP000076925">
    <property type="component" value="Unassembled WGS sequence"/>
</dbReference>
<sequence>MASPDYGNAVTLRDDEVPVFWACGVTTQTAILQAKPEFAIIHAPGHMFVSDLKDEDLSI</sequence>
<dbReference type="Gene3D" id="3.30.2040.10">
    <property type="entry name" value="PSTPO5379-like domain"/>
    <property type="match status" value="1"/>
</dbReference>
<comment type="caution">
    <text evidence="3">The sequence shown here is derived from an EMBL/GenBank/DDBJ whole genome shotgun (WGS) entry which is preliminary data.</text>
</comment>
<dbReference type="AlphaFoldDB" id="A0A139WZI6"/>
<evidence type="ECO:0000313" key="4">
    <source>
        <dbReference type="Proteomes" id="UP000076925"/>
    </source>
</evidence>
<dbReference type="SUPFAM" id="SSF160920">
    <property type="entry name" value="PSTPO5379-like"/>
    <property type="match status" value="1"/>
</dbReference>
<dbReference type="RefSeq" id="WP_017743165.1">
    <property type="nucleotide sequence ID" value="NZ_KQ976354.1"/>
</dbReference>
<reference evidence="3 4" key="1">
    <citation type="journal article" date="2013" name="Genome Biol. Evol.">
        <title>Genomes of Stigonematalean cyanobacteria (subsection V) and the evolution of oxygenic photosynthesis from prokaryotes to plastids.</title>
        <authorList>
            <person name="Dagan T."/>
            <person name="Roettger M."/>
            <person name="Stucken K."/>
            <person name="Landan G."/>
            <person name="Koch R."/>
            <person name="Major P."/>
            <person name="Gould S.B."/>
            <person name="Goremykin V.V."/>
            <person name="Rippka R."/>
            <person name="Tandeau de Marsac N."/>
            <person name="Gugger M."/>
            <person name="Lockhart P.J."/>
            <person name="Allen J.F."/>
            <person name="Brune I."/>
            <person name="Maus I."/>
            <person name="Puhler A."/>
            <person name="Martin W.F."/>
        </authorList>
    </citation>
    <scope>NUCLEOTIDE SEQUENCE [LARGE SCALE GENOMIC DNA]</scope>
    <source>
        <strain evidence="3 4">PCC 7110</strain>
    </source>
</reference>
<dbReference type="PANTHER" id="PTHR32022">
    <property type="entry name" value="D-GLUTAMATE CYCLASE, MITOCHONDRIAL"/>
    <property type="match status" value="1"/>
</dbReference>
<comment type="similarity">
    <text evidence="1">Belongs to the D-glutamate cyclase family.</text>
</comment>
<name>A0A139WZI6_9CYAN</name>
<dbReference type="GO" id="GO:0016829">
    <property type="term" value="F:lyase activity"/>
    <property type="evidence" value="ECO:0007669"/>
    <property type="project" value="UniProtKB-KW"/>
</dbReference>
<evidence type="ECO:0008006" key="5">
    <source>
        <dbReference type="Google" id="ProtNLM"/>
    </source>
</evidence>
<dbReference type="EMBL" id="ANNX02000045">
    <property type="protein sequence ID" value="KYC37848.1"/>
    <property type="molecule type" value="Genomic_DNA"/>
</dbReference>